<gene>
    <name evidence="1" type="ORF">THTE_2815</name>
</gene>
<name>A0A286RHJ0_9BACT</name>
<accession>A0A286RHJ0</accession>
<proteinExistence type="predicted"/>
<protein>
    <submittedName>
        <fullName evidence="1">Uncharacterized protein</fullName>
    </submittedName>
</protein>
<organism evidence="1 2">
    <name type="scientific">Thermogutta terrifontis</name>
    <dbReference type="NCBI Taxonomy" id="1331910"/>
    <lineage>
        <taxon>Bacteria</taxon>
        <taxon>Pseudomonadati</taxon>
        <taxon>Planctomycetota</taxon>
        <taxon>Planctomycetia</taxon>
        <taxon>Pirellulales</taxon>
        <taxon>Thermoguttaceae</taxon>
        <taxon>Thermogutta</taxon>
    </lineage>
</organism>
<dbReference type="AlphaFoldDB" id="A0A286RHJ0"/>
<dbReference type="Proteomes" id="UP000215086">
    <property type="component" value="Chromosome"/>
</dbReference>
<dbReference type="KEGG" id="ttf:THTE_2815"/>
<keyword evidence="2" id="KW-1185">Reference proteome</keyword>
<reference evidence="1 2" key="1">
    <citation type="journal article" name="Front. Microbiol.">
        <title>Sugar Metabolism of the First Thermophilic Planctomycete Thermogutta terrifontis: Comparative Genomic and Transcriptomic Approaches.</title>
        <authorList>
            <person name="Elcheninov A.G."/>
            <person name="Menzel P."/>
            <person name="Gudbergsdottir S.R."/>
            <person name="Slesarev A.I."/>
            <person name="Kadnikov V.V."/>
            <person name="Krogh A."/>
            <person name="Bonch-Osmolovskaya E.A."/>
            <person name="Peng X."/>
            <person name="Kublanov I.V."/>
        </authorList>
    </citation>
    <scope>NUCLEOTIDE SEQUENCE [LARGE SCALE GENOMIC DNA]</scope>
    <source>
        <strain evidence="1 2">R1</strain>
    </source>
</reference>
<dbReference type="EMBL" id="CP018477">
    <property type="protein sequence ID" value="ASV75417.1"/>
    <property type="molecule type" value="Genomic_DNA"/>
</dbReference>
<evidence type="ECO:0000313" key="2">
    <source>
        <dbReference type="Proteomes" id="UP000215086"/>
    </source>
</evidence>
<evidence type="ECO:0000313" key="1">
    <source>
        <dbReference type="EMBL" id="ASV75417.1"/>
    </source>
</evidence>
<sequence>MDFTGIIPRNFIGGDLIYHELGQESPVPWWQVKDSRRR</sequence>